<keyword evidence="2" id="KW-0732">Signal</keyword>
<dbReference type="OrthoDB" id="5483695at2"/>
<evidence type="ECO:0000313" key="4">
    <source>
        <dbReference type="EMBL" id="AUX47269.1"/>
    </source>
</evidence>
<dbReference type="InterPro" id="IPR013229">
    <property type="entry name" value="PEGA"/>
</dbReference>
<gene>
    <name evidence="4" type="ORF">SOCE26_087870</name>
</gene>
<dbReference type="Pfam" id="PF08308">
    <property type="entry name" value="PEGA"/>
    <property type="match status" value="1"/>
</dbReference>
<protein>
    <submittedName>
        <fullName evidence="4">S-layer protein</fullName>
    </submittedName>
</protein>
<name>A0A2L0F754_SORCE</name>
<accession>A0A2L0F754</accession>
<dbReference type="InterPro" id="IPR011990">
    <property type="entry name" value="TPR-like_helical_dom_sf"/>
</dbReference>
<evidence type="ECO:0000259" key="3">
    <source>
        <dbReference type="Pfam" id="PF08308"/>
    </source>
</evidence>
<evidence type="ECO:0000313" key="5">
    <source>
        <dbReference type="Proteomes" id="UP000238348"/>
    </source>
</evidence>
<feature type="region of interest" description="Disordered" evidence="1">
    <location>
        <begin position="31"/>
        <end position="74"/>
    </location>
</feature>
<dbReference type="Proteomes" id="UP000238348">
    <property type="component" value="Chromosome"/>
</dbReference>
<evidence type="ECO:0000256" key="1">
    <source>
        <dbReference type="SAM" id="MobiDB-lite"/>
    </source>
</evidence>
<sequence>MILRPRAPRLSSAACLVAAALASRASTVHAQAPASAPPAAGAAAAPPAAAPAPPEPPASAAPPAPSDSTAPPASADEALARAKELFQKGNELRKIGDCQRALELYVKSRQLVASVPNTLNAAFCLDQLGRYDEALELYEALLTEFRAELGDAERRGVASAIAGLRSRIGNVLVSSNVDGLVLVDGRPRGRLPLAGPIRLVPGDHTLRVVKDGWRTFERIFSLKIAETTSVDAKLEPLANTGRLMIEDDRLVGADLYVDGALIGQLPWEGSLAPGPHFYSVRRGDLGSAPREANVIAGQTAVATVEAGPLGQELRVVAQPLSADLTINGVPVGKGQWRGALPLGRHTFEAHEPGYFARTIRSTVDRATTGDIVVPLALDESHPRWGRKVGVFRLEGAFGYAFATSLDSGAERSCDRFRCSGVSRPSGLLAGLRGSYEFPVGAAIELTAGYLLLQTELDRSVETTFTYPRGSLEQLPIRYTMHDDIHMAGVTVMVGGSYRYGLAPWIDVGAALGLGVVLAETSDAVSGTAADENATVAVAVQRGGVPVRSAAPFAMPEIRLRLKLDRISVSAGLGVGFFLVDGPPHETGDTYVVSAQCDASSPTVHCASGKKVVFEEMAHGTFTMFFPNVAVGYRF</sequence>
<feature type="chain" id="PRO_5014642780" evidence="2">
    <location>
        <begin position="31"/>
        <end position="634"/>
    </location>
</feature>
<proteinExistence type="predicted"/>
<organism evidence="4 5">
    <name type="scientific">Sorangium cellulosum</name>
    <name type="common">Polyangium cellulosum</name>
    <dbReference type="NCBI Taxonomy" id="56"/>
    <lineage>
        <taxon>Bacteria</taxon>
        <taxon>Pseudomonadati</taxon>
        <taxon>Myxococcota</taxon>
        <taxon>Polyangia</taxon>
        <taxon>Polyangiales</taxon>
        <taxon>Polyangiaceae</taxon>
        <taxon>Sorangium</taxon>
    </lineage>
</organism>
<evidence type="ECO:0000256" key="2">
    <source>
        <dbReference type="SAM" id="SignalP"/>
    </source>
</evidence>
<feature type="compositionally biased region" description="Low complexity" evidence="1">
    <location>
        <begin position="31"/>
        <end position="47"/>
    </location>
</feature>
<dbReference type="AlphaFoldDB" id="A0A2L0F754"/>
<feature type="compositionally biased region" description="Pro residues" evidence="1">
    <location>
        <begin position="48"/>
        <end position="65"/>
    </location>
</feature>
<reference evidence="4 5" key="1">
    <citation type="submission" date="2015-09" db="EMBL/GenBank/DDBJ databases">
        <title>Sorangium comparison.</title>
        <authorList>
            <person name="Zaburannyi N."/>
            <person name="Bunk B."/>
            <person name="Overmann J."/>
            <person name="Mueller R."/>
        </authorList>
    </citation>
    <scope>NUCLEOTIDE SEQUENCE [LARGE SCALE GENOMIC DNA]</scope>
    <source>
        <strain evidence="4 5">So ce26</strain>
    </source>
</reference>
<dbReference type="SUPFAM" id="SSF48452">
    <property type="entry name" value="TPR-like"/>
    <property type="match status" value="1"/>
</dbReference>
<dbReference type="RefSeq" id="WP_159397840.1">
    <property type="nucleotide sequence ID" value="NZ_CP012673.1"/>
</dbReference>
<dbReference type="Gene3D" id="1.25.40.10">
    <property type="entry name" value="Tetratricopeptide repeat domain"/>
    <property type="match status" value="1"/>
</dbReference>
<feature type="domain" description="PEGA" evidence="3">
    <location>
        <begin position="169"/>
        <end position="236"/>
    </location>
</feature>
<feature type="signal peptide" evidence="2">
    <location>
        <begin position="1"/>
        <end position="30"/>
    </location>
</feature>
<dbReference type="EMBL" id="CP012673">
    <property type="protein sequence ID" value="AUX47269.1"/>
    <property type="molecule type" value="Genomic_DNA"/>
</dbReference>